<organism evidence="1 2">
    <name type="scientific">Rubripirellula lacrimiformis</name>
    <dbReference type="NCBI Taxonomy" id="1930273"/>
    <lineage>
        <taxon>Bacteria</taxon>
        <taxon>Pseudomonadati</taxon>
        <taxon>Planctomycetota</taxon>
        <taxon>Planctomycetia</taxon>
        <taxon>Pirellulales</taxon>
        <taxon>Pirellulaceae</taxon>
        <taxon>Rubripirellula</taxon>
    </lineage>
</organism>
<accession>A0A517NK16</accession>
<evidence type="ECO:0000313" key="2">
    <source>
        <dbReference type="Proteomes" id="UP000318538"/>
    </source>
</evidence>
<dbReference type="AlphaFoldDB" id="A0A517NK16"/>
<dbReference type="Gene3D" id="1.10.10.10">
    <property type="entry name" value="Winged helix-like DNA-binding domain superfamily/Winged helix DNA-binding domain"/>
    <property type="match status" value="1"/>
</dbReference>
<sequence length="114" mass="12916">MTDLIDRYIEIRSNRAGDPRAFIRGTRLRVQDIVIDHQRFGHTAEQIASDYDFISVAQVHAALAYYFENREQIQKAIRDDESLSDLMSGTGHSVAVRWPFVARSHDASGDPVSP</sequence>
<dbReference type="EMBL" id="CP036525">
    <property type="protein sequence ID" value="QDT07471.1"/>
    <property type="molecule type" value="Genomic_DNA"/>
</dbReference>
<dbReference type="InterPro" id="IPR007367">
    <property type="entry name" value="DUF433"/>
</dbReference>
<name>A0A517NK16_9BACT</name>
<dbReference type="Pfam" id="PF04255">
    <property type="entry name" value="DUF433"/>
    <property type="match status" value="1"/>
</dbReference>
<reference evidence="1 2" key="1">
    <citation type="submission" date="2019-02" db="EMBL/GenBank/DDBJ databases">
        <title>Deep-cultivation of Planctomycetes and their phenomic and genomic characterization uncovers novel biology.</title>
        <authorList>
            <person name="Wiegand S."/>
            <person name="Jogler M."/>
            <person name="Boedeker C."/>
            <person name="Pinto D."/>
            <person name="Vollmers J."/>
            <person name="Rivas-Marin E."/>
            <person name="Kohn T."/>
            <person name="Peeters S.H."/>
            <person name="Heuer A."/>
            <person name="Rast P."/>
            <person name="Oberbeckmann S."/>
            <person name="Bunk B."/>
            <person name="Jeske O."/>
            <person name="Meyerdierks A."/>
            <person name="Storesund J.E."/>
            <person name="Kallscheuer N."/>
            <person name="Luecker S."/>
            <person name="Lage O.M."/>
            <person name="Pohl T."/>
            <person name="Merkel B.J."/>
            <person name="Hornburger P."/>
            <person name="Mueller R.-W."/>
            <person name="Bruemmer F."/>
            <person name="Labrenz M."/>
            <person name="Spormann A.M."/>
            <person name="Op den Camp H."/>
            <person name="Overmann J."/>
            <person name="Amann R."/>
            <person name="Jetten M.S.M."/>
            <person name="Mascher T."/>
            <person name="Medema M.H."/>
            <person name="Devos D.P."/>
            <person name="Kaster A.-K."/>
            <person name="Ovreas L."/>
            <person name="Rohde M."/>
            <person name="Galperin M.Y."/>
            <person name="Jogler C."/>
        </authorList>
    </citation>
    <scope>NUCLEOTIDE SEQUENCE [LARGE SCALE GENOMIC DNA]</scope>
    <source>
        <strain evidence="1 2">K22_7</strain>
    </source>
</reference>
<dbReference type="SUPFAM" id="SSF46689">
    <property type="entry name" value="Homeodomain-like"/>
    <property type="match status" value="1"/>
</dbReference>
<proteinExistence type="predicted"/>
<dbReference type="InterPro" id="IPR009057">
    <property type="entry name" value="Homeodomain-like_sf"/>
</dbReference>
<evidence type="ECO:0000313" key="1">
    <source>
        <dbReference type="EMBL" id="QDT07471.1"/>
    </source>
</evidence>
<keyword evidence="2" id="KW-1185">Reference proteome</keyword>
<dbReference type="PANTHER" id="PTHR34849">
    <property type="entry name" value="SSL5025 PROTEIN"/>
    <property type="match status" value="1"/>
</dbReference>
<evidence type="ECO:0008006" key="3">
    <source>
        <dbReference type="Google" id="ProtNLM"/>
    </source>
</evidence>
<dbReference type="Proteomes" id="UP000318538">
    <property type="component" value="Chromosome"/>
</dbReference>
<dbReference type="InterPro" id="IPR036388">
    <property type="entry name" value="WH-like_DNA-bd_sf"/>
</dbReference>
<dbReference type="KEGG" id="rlc:K227x_58980"/>
<protein>
    <recommendedName>
        <fullName evidence="3">DUF433 domain-containing protein</fullName>
    </recommendedName>
</protein>
<dbReference type="PANTHER" id="PTHR34849:SF1">
    <property type="entry name" value="SLR0770 PROTEIN"/>
    <property type="match status" value="1"/>
</dbReference>
<gene>
    <name evidence="1" type="ORF">K227x_58980</name>
</gene>